<evidence type="ECO:0000256" key="3">
    <source>
        <dbReference type="ARBA" id="ARBA00021421"/>
    </source>
</evidence>
<sequence length="209" mass="23395">MHVMGILNAATKNNRVAQSDNRKSAGTAGLLQRHSPLESMTPTLFYSCLVSMLTLCHGLPVPADSVKNFVKMQADNIITRIQRHKDELQIFHKMVLDSPELLPELSSDKPIEGLGSMVDTLSTFQSVLHSLPKGHASQLRVDISALQSFLEERARSLQCTHRKATTEKTLEAFLKDNGTYHITLGHVALDRLQIYLQKLTRKLDHLKTC</sequence>
<dbReference type="PANTHER" id="PTHR11724">
    <property type="entry name" value="LEPTIN"/>
    <property type="match status" value="1"/>
</dbReference>
<keyword evidence="7" id="KW-1185">Reference proteome</keyword>
<dbReference type="EMBL" id="JAROKS010000026">
    <property type="protein sequence ID" value="KAK1785031.1"/>
    <property type="molecule type" value="Genomic_DNA"/>
</dbReference>
<dbReference type="AlphaFoldDB" id="A0AAD8YQN5"/>
<comment type="similarity">
    <text evidence="2">Belongs to the leptin family.</text>
</comment>
<dbReference type="SUPFAM" id="SSF47266">
    <property type="entry name" value="4-helical cytokines"/>
    <property type="match status" value="1"/>
</dbReference>
<proteinExistence type="inferred from homology"/>
<comment type="caution">
    <text evidence="6">The sequence shown here is derived from an EMBL/GenBank/DDBJ whole genome shotgun (WGS) entry which is preliminary data.</text>
</comment>
<dbReference type="Gene3D" id="1.20.1250.10">
    <property type="match status" value="1"/>
</dbReference>
<evidence type="ECO:0000256" key="2">
    <source>
        <dbReference type="ARBA" id="ARBA00005834"/>
    </source>
</evidence>
<dbReference type="GO" id="GO:0005179">
    <property type="term" value="F:hormone activity"/>
    <property type="evidence" value="ECO:0007669"/>
    <property type="project" value="InterPro"/>
</dbReference>
<dbReference type="InterPro" id="IPR000065">
    <property type="entry name" value="Leptin"/>
</dbReference>
<evidence type="ECO:0000256" key="5">
    <source>
        <dbReference type="ARBA" id="ARBA00030981"/>
    </source>
</evidence>
<evidence type="ECO:0000256" key="1">
    <source>
        <dbReference type="ARBA" id="ARBA00004613"/>
    </source>
</evidence>
<protein>
    <recommendedName>
        <fullName evidence="3">Leptin</fullName>
    </recommendedName>
    <alternativeName>
        <fullName evidence="5">Obesity factor</fullName>
    </alternativeName>
</protein>
<dbReference type="GO" id="GO:0005576">
    <property type="term" value="C:extracellular region"/>
    <property type="evidence" value="ECO:0007669"/>
    <property type="project" value="UniProtKB-SubCell"/>
</dbReference>
<reference evidence="6" key="1">
    <citation type="submission" date="2023-03" db="EMBL/GenBank/DDBJ databases">
        <title>Electrophorus voltai genome.</title>
        <authorList>
            <person name="Bian C."/>
        </authorList>
    </citation>
    <scope>NUCLEOTIDE SEQUENCE</scope>
    <source>
        <strain evidence="6">CB-2022</strain>
        <tissue evidence="6">Muscle</tissue>
    </source>
</reference>
<name>A0AAD8YQN5_9TELE</name>
<gene>
    <name evidence="6" type="ORF">P4O66_018457</name>
</gene>
<evidence type="ECO:0000256" key="4">
    <source>
        <dbReference type="ARBA" id="ARBA00022525"/>
    </source>
</evidence>
<comment type="subcellular location">
    <subcellularLocation>
        <location evidence="1">Secreted</location>
    </subcellularLocation>
</comment>
<evidence type="ECO:0000313" key="7">
    <source>
        <dbReference type="Proteomes" id="UP001239994"/>
    </source>
</evidence>
<keyword evidence="4" id="KW-0964">Secreted</keyword>
<accession>A0AAD8YQN5</accession>
<evidence type="ECO:0000313" key="6">
    <source>
        <dbReference type="EMBL" id="KAK1785031.1"/>
    </source>
</evidence>
<organism evidence="6 7">
    <name type="scientific">Electrophorus voltai</name>
    <dbReference type="NCBI Taxonomy" id="2609070"/>
    <lineage>
        <taxon>Eukaryota</taxon>
        <taxon>Metazoa</taxon>
        <taxon>Chordata</taxon>
        <taxon>Craniata</taxon>
        <taxon>Vertebrata</taxon>
        <taxon>Euteleostomi</taxon>
        <taxon>Actinopterygii</taxon>
        <taxon>Neopterygii</taxon>
        <taxon>Teleostei</taxon>
        <taxon>Ostariophysi</taxon>
        <taxon>Gymnotiformes</taxon>
        <taxon>Gymnotoidei</taxon>
        <taxon>Gymnotidae</taxon>
        <taxon>Electrophorus</taxon>
    </lineage>
</organism>
<dbReference type="Pfam" id="PF02024">
    <property type="entry name" value="Leptin"/>
    <property type="match status" value="1"/>
</dbReference>
<dbReference type="PANTHER" id="PTHR11724:SF1">
    <property type="entry name" value="LEPTIN"/>
    <property type="match status" value="1"/>
</dbReference>
<dbReference type="InterPro" id="IPR009079">
    <property type="entry name" value="4_helix_cytokine-like_core"/>
</dbReference>
<dbReference type="Proteomes" id="UP001239994">
    <property type="component" value="Unassembled WGS sequence"/>
</dbReference>